<comment type="caution">
    <text evidence="2">The sequence shown here is derived from an EMBL/GenBank/DDBJ whole genome shotgun (WGS) entry which is preliminary data.</text>
</comment>
<dbReference type="Proteomes" id="UP000020406">
    <property type="component" value="Unassembled WGS sequence"/>
</dbReference>
<dbReference type="EMBL" id="JAJPPU010000002">
    <property type="protein sequence ID" value="MCD8473004.1"/>
    <property type="molecule type" value="Genomic_DNA"/>
</dbReference>
<evidence type="ECO:0000256" key="1">
    <source>
        <dbReference type="SAM" id="MobiDB-lite"/>
    </source>
</evidence>
<evidence type="ECO:0000313" key="3">
    <source>
        <dbReference type="EMBL" id="MCD8473004.1"/>
    </source>
</evidence>
<dbReference type="PATRIC" id="fig|1444770.3.peg.1509"/>
<protein>
    <submittedName>
        <fullName evidence="2">Uncharacterized protein</fullName>
    </submittedName>
</protein>
<dbReference type="KEGG" id="xtw:AB672_01140"/>
<dbReference type="GeneID" id="68899881"/>
<sequence>MLGQKRHVIVLTTEEVSAAYNALTLPMPDAFLNAPATDGSVAYATANGLNEEHRQRHLESASKRTSSEI</sequence>
<evidence type="ECO:0000313" key="2">
    <source>
        <dbReference type="EMBL" id="EWS78347.1"/>
    </source>
</evidence>
<gene>
    <name evidence="2" type="ORF">AF72_06320</name>
    <name evidence="3" type="ORF">LPH55_05895</name>
</gene>
<keyword evidence="5" id="KW-1185">Reference proteome</keyword>
<organism evidence="2 4">
    <name type="scientific">Xylella taiwanensis</name>
    <dbReference type="NCBI Taxonomy" id="1444770"/>
    <lineage>
        <taxon>Bacteria</taxon>
        <taxon>Pseudomonadati</taxon>
        <taxon>Pseudomonadota</taxon>
        <taxon>Gammaproteobacteria</taxon>
        <taxon>Lysobacterales</taxon>
        <taxon>Lysobacteraceae</taxon>
        <taxon>Xylella</taxon>
    </lineage>
</organism>
<evidence type="ECO:0000313" key="4">
    <source>
        <dbReference type="Proteomes" id="UP000020406"/>
    </source>
</evidence>
<feature type="region of interest" description="Disordered" evidence="1">
    <location>
        <begin position="46"/>
        <end position="69"/>
    </location>
</feature>
<evidence type="ECO:0000313" key="5">
    <source>
        <dbReference type="Proteomes" id="UP001430701"/>
    </source>
</evidence>
<dbReference type="Proteomes" id="UP001430701">
    <property type="component" value="Unassembled WGS sequence"/>
</dbReference>
<accession>Z9JKQ4</accession>
<reference evidence="3" key="2">
    <citation type="submission" date="2021-11" db="EMBL/GenBank/DDBJ databases">
        <title>Genome sequence of Xylella taiwanensis PLS432.</title>
        <authorList>
            <person name="Weng L.-W."/>
            <person name="Su C.-C."/>
            <person name="Tsai C.-W."/>
            <person name="Kuo C.-H."/>
        </authorList>
    </citation>
    <scope>NUCLEOTIDE SEQUENCE</scope>
    <source>
        <strain evidence="3">PLS432</strain>
    </source>
</reference>
<dbReference type="EMBL" id="JDSQ01000008">
    <property type="protein sequence ID" value="EWS78347.1"/>
    <property type="molecule type" value="Genomic_DNA"/>
</dbReference>
<dbReference type="RefSeq" id="WP_038271095.1">
    <property type="nucleotide sequence ID" value="NZ_CP053627.1"/>
</dbReference>
<name>Z9JKQ4_9GAMM</name>
<proteinExistence type="predicted"/>
<reference evidence="2 4" key="1">
    <citation type="journal article" date="2014" name="Genome Announc.">
        <title>Draft Genome Sequence of Xylella fastidiosa Pear Leaf Scorch Strain in Taiwan.</title>
        <authorList>
            <person name="Su C.C."/>
            <person name="Deng W.L."/>
            <person name="Jan F.J."/>
            <person name="Chang C.J."/>
            <person name="Huang H."/>
            <person name="Chen J."/>
        </authorList>
    </citation>
    <scope>NUCLEOTIDE SEQUENCE [LARGE SCALE GENOMIC DNA]</scope>
    <source>
        <strain evidence="2 4">PLS229</strain>
    </source>
</reference>
<dbReference type="AlphaFoldDB" id="Z9JKQ4"/>
<feature type="compositionally biased region" description="Basic and acidic residues" evidence="1">
    <location>
        <begin position="50"/>
        <end position="69"/>
    </location>
</feature>